<reference evidence="1" key="1">
    <citation type="submission" date="2024-12" db="EMBL/GenBank/DDBJ databases">
        <title>Comparative genomics and development of molecular markers within Purpureocillium lilacinum and among Purpureocillium species.</title>
        <authorList>
            <person name="Yeh Z.-Y."/>
            <person name="Ni N.-T."/>
            <person name="Lo P.-H."/>
            <person name="Mushyakhwo K."/>
            <person name="Lin C.-F."/>
            <person name="Nai Y.-S."/>
        </authorList>
    </citation>
    <scope>NUCLEOTIDE SEQUENCE</scope>
    <source>
        <strain evidence="1">NCHU-NPUST-175</strain>
    </source>
</reference>
<dbReference type="Proteomes" id="UP001638806">
    <property type="component" value="Unassembled WGS sequence"/>
</dbReference>
<accession>A0ACC4DDF1</accession>
<comment type="caution">
    <text evidence="1">The sequence shown here is derived from an EMBL/GenBank/DDBJ whole genome shotgun (WGS) entry which is preliminary data.</text>
</comment>
<evidence type="ECO:0000313" key="1">
    <source>
        <dbReference type="EMBL" id="KAL3954385.1"/>
    </source>
</evidence>
<organism evidence="1 2">
    <name type="scientific">Purpureocillium lilacinum</name>
    <name type="common">Paecilomyces lilacinus</name>
    <dbReference type="NCBI Taxonomy" id="33203"/>
    <lineage>
        <taxon>Eukaryota</taxon>
        <taxon>Fungi</taxon>
        <taxon>Dikarya</taxon>
        <taxon>Ascomycota</taxon>
        <taxon>Pezizomycotina</taxon>
        <taxon>Sordariomycetes</taxon>
        <taxon>Hypocreomycetidae</taxon>
        <taxon>Hypocreales</taxon>
        <taxon>Ophiocordycipitaceae</taxon>
        <taxon>Purpureocillium</taxon>
    </lineage>
</organism>
<keyword evidence="2" id="KW-1185">Reference proteome</keyword>
<gene>
    <name evidence="1" type="ORF">ACCO45_009948</name>
</gene>
<protein>
    <submittedName>
        <fullName evidence="1">Uncharacterized protein</fullName>
    </submittedName>
</protein>
<proteinExistence type="predicted"/>
<sequence length="207" mass="23675">MWRAGCDRRLFRKMLLSLIIWVLTFSTVSTAQVKELKERAQRVMIGYRFVEQQDFDAYSAAGWKLKWQANLGKQIGEGIYTTAKPNGWFGKFFCIIYADNAAFAKAPKVWVPSKHWWKPEIDDFITSLDSKLDPQTTLRMSGIDGSENSLQMLIPAKMVAEDSLDIFLHCESTLSGESTFVERPLEYEVNYDGWANVLNPTDKSQAL</sequence>
<evidence type="ECO:0000313" key="2">
    <source>
        <dbReference type="Proteomes" id="UP001638806"/>
    </source>
</evidence>
<name>A0ACC4DDF1_PURLI</name>
<dbReference type="EMBL" id="JBGNUJ010000010">
    <property type="protein sequence ID" value="KAL3954385.1"/>
    <property type="molecule type" value="Genomic_DNA"/>
</dbReference>